<evidence type="ECO:0000256" key="4">
    <source>
        <dbReference type="ARBA" id="ARBA00022801"/>
    </source>
</evidence>
<feature type="transmembrane region" description="Helical" evidence="9">
    <location>
        <begin position="191"/>
        <end position="211"/>
    </location>
</feature>
<dbReference type="InterPro" id="IPR008901">
    <property type="entry name" value="ACER"/>
</dbReference>
<accession>E9D6P2</accession>
<dbReference type="HOGENOM" id="CLU_063293_3_0_1"/>
<sequence>MSVHIIFFPRGSRQCGAPQTSKMNFCEEDYHFTGYVGEFINTLTSLSYVFLGCYALYRQRSRENETQLTHYLSYISLVIVGIGSAAYHATLKYPLQLVDDLSMLLGAGIMFHHVLTINRGTGDQIRLFLLITIVLSLAVWAHIKTGDSALHQIVFGSMVVTVGFRTFKLLKAMISSRNMRSKLRRLATRGYLILIVAYGLWLIDVFACQHLRALRHAIGIPLAWLFELHGWWHILTATGVYIYMLLGEYLQPAYRDQESGGNDGWISILKGPSNVKPKESRTNGCIKKLS</sequence>
<keyword evidence="7" id="KW-0106">Calcium</keyword>
<dbReference type="GO" id="GO:0046872">
    <property type="term" value="F:metal ion binding"/>
    <property type="evidence" value="ECO:0007669"/>
    <property type="project" value="UniProtKB-KW"/>
</dbReference>
<comment type="cofactor">
    <cofactor evidence="8">
        <name>Zn(2+)</name>
        <dbReference type="ChEBI" id="CHEBI:29105"/>
    </cofactor>
</comment>
<keyword evidence="5 9" id="KW-1133">Transmembrane helix</keyword>
<feature type="transmembrane region" description="Helical" evidence="9">
    <location>
        <begin position="69"/>
        <end position="89"/>
    </location>
</feature>
<protein>
    <recommendedName>
        <fullName evidence="12">Alkaline phytoceramidase</fullName>
    </recommendedName>
</protein>
<evidence type="ECO:0000313" key="10">
    <source>
        <dbReference type="EMBL" id="EFW17914.1"/>
    </source>
</evidence>
<organism evidence="11">
    <name type="scientific">Coccidioides posadasii (strain RMSCC 757 / Silveira)</name>
    <name type="common">Valley fever fungus</name>
    <dbReference type="NCBI Taxonomy" id="443226"/>
    <lineage>
        <taxon>Eukaryota</taxon>
        <taxon>Fungi</taxon>
        <taxon>Dikarya</taxon>
        <taxon>Ascomycota</taxon>
        <taxon>Pezizomycotina</taxon>
        <taxon>Eurotiomycetes</taxon>
        <taxon>Eurotiomycetidae</taxon>
        <taxon>Onygenales</taxon>
        <taxon>Onygenaceae</taxon>
        <taxon>Coccidioides</taxon>
    </lineage>
</organism>
<dbReference type="Proteomes" id="UP000002497">
    <property type="component" value="Unassembled WGS sequence"/>
</dbReference>
<feature type="binding site" evidence="7">
    <location>
        <position position="27"/>
    </location>
    <ligand>
        <name>Ca(2+)</name>
        <dbReference type="ChEBI" id="CHEBI:29108"/>
    </ligand>
</feature>
<feature type="transmembrane region" description="Helical" evidence="9">
    <location>
        <begin position="231"/>
        <end position="250"/>
    </location>
</feature>
<feature type="binding site" evidence="8">
    <location>
        <position position="229"/>
    </location>
    <ligand>
        <name>Zn(2+)</name>
        <dbReference type="ChEBI" id="CHEBI:29105"/>
        <note>catalytic</note>
    </ligand>
</feature>
<keyword evidence="3 9" id="KW-0812">Transmembrane</keyword>
<reference evidence="11" key="2">
    <citation type="submission" date="2010-03" db="EMBL/GenBank/DDBJ databases">
        <title>The genome sequence of Coccidioides posadasii strain Silveira.</title>
        <authorList>
            <consortium name="The Broad Institute Genome Sequencing Center for Infectious Disease"/>
            <person name="Neafsey D."/>
            <person name="Orbach M."/>
            <person name="Henn M.R."/>
            <person name="Cole G.T."/>
            <person name="Galgiani J."/>
            <person name="Gardner M.J."/>
            <person name="Kirkland T.N."/>
            <person name="Taylor J.W."/>
            <person name="Young S.K."/>
            <person name="Zeng Q."/>
            <person name="Koehrsen M."/>
            <person name="Alvarado L."/>
            <person name="Berlin A."/>
            <person name="Borenstein D."/>
            <person name="Chapman S.B."/>
            <person name="Chen Z."/>
            <person name="Engels R."/>
            <person name="Freedman E."/>
            <person name="Gellesch M."/>
            <person name="Goldberg J."/>
            <person name="Griggs A."/>
            <person name="Gujja S."/>
            <person name="Heilman E."/>
            <person name="Heiman D."/>
            <person name="Howarth C."/>
            <person name="Jen D."/>
            <person name="Larson L."/>
            <person name="Mehta T."/>
            <person name="Neiman D."/>
            <person name="Park D."/>
            <person name="Pearson M."/>
            <person name="Richards J."/>
            <person name="Roberts A."/>
            <person name="Saif S."/>
            <person name="Shea T."/>
            <person name="Shenoy N."/>
            <person name="Sisk P."/>
            <person name="Stolte C."/>
            <person name="Sykes S."/>
            <person name="Walk T."/>
            <person name="White J."/>
            <person name="Yandava C."/>
            <person name="Haas B."/>
            <person name="Nusbaum C."/>
            <person name="Birren B."/>
        </authorList>
    </citation>
    <scope>NUCLEOTIDE SEQUENCE [LARGE SCALE GENOMIC DNA]</scope>
    <source>
        <strain evidence="11">RMSCC 757 / Silveira</strain>
    </source>
</reference>
<feature type="binding site" evidence="8">
    <location>
        <position position="88"/>
    </location>
    <ligand>
        <name>Zn(2+)</name>
        <dbReference type="ChEBI" id="CHEBI:29105"/>
        <note>catalytic</note>
    </ligand>
</feature>
<feature type="binding site" evidence="8">
    <location>
        <position position="233"/>
    </location>
    <ligand>
        <name>Zn(2+)</name>
        <dbReference type="ChEBI" id="CHEBI:29105"/>
        <note>catalytic</note>
    </ligand>
</feature>
<feature type="transmembrane region" description="Helical" evidence="9">
    <location>
        <begin position="39"/>
        <end position="57"/>
    </location>
</feature>
<dbReference type="eggNOG" id="KOG2329">
    <property type="taxonomic scope" value="Eukaryota"/>
</dbReference>
<feature type="transmembrane region" description="Helical" evidence="9">
    <location>
        <begin position="125"/>
        <end position="143"/>
    </location>
</feature>
<evidence type="ECO:0000256" key="7">
    <source>
        <dbReference type="PIRSR" id="PIRSR608901-1"/>
    </source>
</evidence>
<dbReference type="GO" id="GO:0016811">
    <property type="term" value="F:hydrolase activity, acting on carbon-nitrogen (but not peptide) bonds, in linear amides"/>
    <property type="evidence" value="ECO:0007669"/>
    <property type="project" value="InterPro"/>
</dbReference>
<evidence type="ECO:0000256" key="5">
    <source>
        <dbReference type="ARBA" id="ARBA00022989"/>
    </source>
</evidence>
<dbReference type="Pfam" id="PF05875">
    <property type="entry name" value="Ceramidase"/>
    <property type="match status" value="1"/>
</dbReference>
<evidence type="ECO:0000313" key="11">
    <source>
        <dbReference type="Proteomes" id="UP000002497"/>
    </source>
</evidence>
<keyword evidence="11" id="KW-1185">Reference proteome</keyword>
<dbReference type="OrthoDB" id="187171at2759"/>
<comment type="similarity">
    <text evidence="2">Belongs to the alkaline ceramidase family.</text>
</comment>
<evidence type="ECO:0000256" key="1">
    <source>
        <dbReference type="ARBA" id="ARBA00004141"/>
    </source>
</evidence>
<dbReference type="PANTHER" id="PTHR46187:SF1">
    <property type="entry name" value="ALKALINE PHYTOCERAMIDASE"/>
    <property type="match status" value="1"/>
</dbReference>
<feature type="transmembrane region" description="Helical" evidence="9">
    <location>
        <begin position="101"/>
        <end position="118"/>
    </location>
</feature>
<gene>
    <name evidence="10" type="ORF">CPSG_05551</name>
</gene>
<reference evidence="11" key="1">
    <citation type="journal article" date="2010" name="Genome Res.">
        <title>Population genomic sequencing of Coccidioides fungi reveals recent hybridization and transposon control.</title>
        <authorList>
            <person name="Neafsey D.E."/>
            <person name="Barker B.M."/>
            <person name="Sharpton T.J."/>
            <person name="Stajich J.E."/>
            <person name="Park D.J."/>
            <person name="Whiston E."/>
            <person name="Hung C.-Y."/>
            <person name="McMahan C."/>
            <person name="White J."/>
            <person name="Sykes S."/>
            <person name="Heiman D."/>
            <person name="Young S."/>
            <person name="Zeng Q."/>
            <person name="Abouelleil A."/>
            <person name="Aftuck L."/>
            <person name="Bessette D."/>
            <person name="Brown A."/>
            <person name="FitzGerald M."/>
            <person name="Lui A."/>
            <person name="Macdonald J.P."/>
            <person name="Priest M."/>
            <person name="Orbach M.J."/>
            <person name="Galgiani J.N."/>
            <person name="Kirkland T.N."/>
            <person name="Cole G.T."/>
            <person name="Birren B.W."/>
            <person name="Henn M.R."/>
            <person name="Taylor J.W."/>
            <person name="Rounsley S.D."/>
        </authorList>
    </citation>
    <scope>NUCLEOTIDE SEQUENCE [LARGE SCALE GENOMIC DNA]</scope>
    <source>
        <strain evidence="11">RMSCC 757 / Silveira</strain>
    </source>
</reference>
<dbReference type="GO" id="GO:0046513">
    <property type="term" value="P:ceramide biosynthetic process"/>
    <property type="evidence" value="ECO:0007669"/>
    <property type="project" value="TreeGrafter"/>
</dbReference>
<dbReference type="GO" id="GO:0046514">
    <property type="term" value="P:ceramide catabolic process"/>
    <property type="evidence" value="ECO:0007669"/>
    <property type="project" value="TreeGrafter"/>
</dbReference>
<name>E9D6P2_COCPS</name>
<dbReference type="STRING" id="443226.E9D6P2"/>
<comment type="subcellular location">
    <subcellularLocation>
        <location evidence="1">Membrane</location>
        <topology evidence="1">Multi-pass membrane protein</topology>
    </subcellularLocation>
</comment>
<dbReference type="OMA" id="SMHFATT"/>
<evidence type="ECO:0000256" key="3">
    <source>
        <dbReference type="ARBA" id="ARBA00022692"/>
    </source>
</evidence>
<dbReference type="AlphaFoldDB" id="E9D6P2"/>
<keyword evidence="6 9" id="KW-0472">Membrane</keyword>
<evidence type="ECO:0000256" key="6">
    <source>
        <dbReference type="ARBA" id="ARBA00023136"/>
    </source>
</evidence>
<dbReference type="GO" id="GO:0005789">
    <property type="term" value="C:endoplasmic reticulum membrane"/>
    <property type="evidence" value="ECO:0007669"/>
    <property type="project" value="TreeGrafter"/>
</dbReference>
<feature type="binding site" evidence="7">
    <location>
        <position position="38"/>
    </location>
    <ligand>
        <name>Ca(2+)</name>
        <dbReference type="ChEBI" id="CHEBI:29108"/>
    </ligand>
</feature>
<dbReference type="PANTHER" id="PTHR46187">
    <property type="entry name" value="ALKALINE CERAMIDASE 3"/>
    <property type="match status" value="1"/>
</dbReference>
<evidence type="ECO:0000256" key="8">
    <source>
        <dbReference type="PIRSR" id="PIRSR608901-2"/>
    </source>
</evidence>
<evidence type="ECO:0000256" key="9">
    <source>
        <dbReference type="SAM" id="Phobius"/>
    </source>
</evidence>
<dbReference type="VEuPathDB" id="FungiDB:D8B26_004760"/>
<proteinExistence type="inferred from homology"/>
<dbReference type="EMBL" id="GL636493">
    <property type="protein sequence ID" value="EFW17914.1"/>
    <property type="molecule type" value="Genomic_DNA"/>
</dbReference>
<evidence type="ECO:0008006" key="12">
    <source>
        <dbReference type="Google" id="ProtNLM"/>
    </source>
</evidence>
<keyword evidence="7" id="KW-0479">Metal-binding</keyword>
<keyword evidence="4" id="KW-0378">Hydrolase</keyword>
<dbReference type="VEuPathDB" id="FungiDB:CPSG_05551"/>
<keyword evidence="8" id="KW-0862">Zinc</keyword>
<feature type="transmembrane region" description="Helical" evidence="9">
    <location>
        <begin position="149"/>
        <end position="170"/>
    </location>
</feature>
<evidence type="ECO:0000256" key="2">
    <source>
        <dbReference type="ARBA" id="ARBA00009780"/>
    </source>
</evidence>